<feature type="repeat" description="ANK" evidence="3">
    <location>
        <begin position="734"/>
        <end position="766"/>
    </location>
</feature>
<evidence type="ECO:0000256" key="3">
    <source>
        <dbReference type="PROSITE-ProRule" id="PRU00023"/>
    </source>
</evidence>
<dbReference type="SUPFAM" id="SSF48403">
    <property type="entry name" value="Ankyrin repeat"/>
    <property type="match status" value="2"/>
</dbReference>
<dbReference type="PROSITE" id="PS50297">
    <property type="entry name" value="ANK_REP_REGION"/>
    <property type="match status" value="4"/>
</dbReference>
<dbReference type="PANTHER" id="PTHR24198:SF165">
    <property type="entry name" value="ANKYRIN REPEAT-CONTAINING PROTEIN-RELATED"/>
    <property type="match status" value="1"/>
</dbReference>
<dbReference type="InterPro" id="IPR036770">
    <property type="entry name" value="Ankyrin_rpt-contain_sf"/>
</dbReference>
<dbReference type="SMR" id="A0AA97PNU8"/>
<accession>A0AA97PNU8</accession>
<dbReference type="SMART" id="SM00248">
    <property type="entry name" value="ANK"/>
    <property type="match status" value="9"/>
</dbReference>
<feature type="repeat" description="ANK" evidence="3">
    <location>
        <begin position="43"/>
        <end position="75"/>
    </location>
</feature>
<dbReference type="Proteomes" id="UP000011086">
    <property type="component" value="Unassembled WGS sequence"/>
</dbReference>
<keyword evidence="1" id="KW-0677">Repeat</keyword>
<evidence type="ECO:0000256" key="1">
    <source>
        <dbReference type="ARBA" id="ARBA00022737"/>
    </source>
</evidence>
<dbReference type="InterPro" id="IPR002110">
    <property type="entry name" value="Ankyrin_rpt"/>
</dbReference>
<dbReference type="EMBL" id="JH793763">
    <property type="protein sequence ID" value="ELQ41477.1"/>
    <property type="molecule type" value="Genomic_DNA"/>
</dbReference>
<dbReference type="PROSITE" id="PS50088">
    <property type="entry name" value="ANK_REPEAT"/>
    <property type="match status" value="4"/>
</dbReference>
<proteinExistence type="predicted"/>
<dbReference type="AlphaFoldDB" id="A0AA97PNU8"/>
<name>A0AA97PNU8_PYRO3</name>
<feature type="repeat" description="ANK" evidence="3">
    <location>
        <begin position="177"/>
        <end position="209"/>
    </location>
</feature>
<protein>
    <recommendedName>
        <fullName evidence="5">Ankyrin</fullName>
    </recommendedName>
</protein>
<dbReference type="Pfam" id="PF12796">
    <property type="entry name" value="Ank_2"/>
    <property type="match status" value="3"/>
</dbReference>
<feature type="repeat" description="ANK" evidence="3">
    <location>
        <begin position="148"/>
        <end position="176"/>
    </location>
</feature>
<dbReference type="Gene3D" id="1.25.40.20">
    <property type="entry name" value="Ankyrin repeat-containing domain"/>
    <property type="match status" value="3"/>
</dbReference>
<reference evidence="4" key="1">
    <citation type="journal article" date="2012" name="PLoS Genet.">
        <title>Comparative analysis of the genomes of two field isolates of the rice blast fungus Magnaporthe oryzae.</title>
        <authorList>
            <person name="Xue M."/>
            <person name="Yang J."/>
            <person name="Li Z."/>
            <person name="Hu S."/>
            <person name="Yao N."/>
            <person name="Dean R.A."/>
            <person name="Zhao W."/>
            <person name="Shen M."/>
            <person name="Zhang H."/>
            <person name="Li C."/>
            <person name="Liu L."/>
            <person name="Cao L."/>
            <person name="Xu X."/>
            <person name="Xing Y."/>
            <person name="Hsiang T."/>
            <person name="Zhang Z."/>
            <person name="Xu J.R."/>
            <person name="Peng Y.L."/>
        </authorList>
    </citation>
    <scope>NUCLEOTIDE SEQUENCE</scope>
    <source>
        <strain evidence="4">Y34</strain>
    </source>
</reference>
<evidence type="ECO:0008006" key="5">
    <source>
        <dbReference type="Google" id="ProtNLM"/>
    </source>
</evidence>
<sequence length="889" mass="99942">MELIACVPWIREFRKSWGFLSNAAMKYMLEYVPSIEVDAQERLGETALHDSCERKDTKAVEILVKAGARCDIRNEDGRIALEVAELKENTKILEILKKAKNFDSTGGIRIRKTLIEAVVAGPVDVLQIRIANASIEESHKSSAFTGIPLHQACEHGRADFVKMLLDAGSNTDIKNSFNRTPIRMAIHFGRLECLKVLIDHGANMEASPYHDFSLWEYAYSLRFIDAATVLIKRGAIVNKASRYLSSLLLQAVYDENAVVARHLVEAGASRHQKVRGVAAMQLAYDGKSLKVLEYFGGLADMRNRSAQLRGYFELYQNPGQSRPNTLNMEEESFQFNLPPELLEIVVQFAIPTRSFKRAMRLRLVDRNFRHIVEKYMFRTRLLDEQLSIIGDDLTHHPEHHHLYRAGAVDTPWFSFMKQYYAQRVLYHPNLVDQTSPDNLLLKTATCLAERKGVNPREDKDAMLSIMTTVCQVGFWENFACLRGRSYGIFNYKVFVGSETAPNNQYLTNLAFANLLLNVVLYLGDLDLIAQVWRMALRYPNLNWGSSRDGHLFVGHEMIAATYGGMNAFKLFNYLYTGIYKKEQYARLFSNTGIMRLVVSISKQAGNARIIHFLLNLEKPWDPSGSWFGLPLKGALLNAHTPDVFEHLAPLAGPQFTPQSPYHRNGQFVSRSTPIGARLAHHAARNNMVMVQHLVGRSSQSFLNCPEPATMLDQPVISSRRSIVPPNYKVANLLVKQQPLYKAVKAGNIELVDYMLQAGADCNISRTSPETALSVAVRRCNLKMVRMLIEKGGADPNRGTPPPIVLAFQSEYLAMIHLLLEKGAILDTTKSGGWAMTIANEGGLDSMKKLLIDLGVKDSPTHVSPYANSSVDFELESVRELMRPGPRPLL</sequence>
<organism evidence="4">
    <name type="scientific">Pyricularia oryzae (strain Y34)</name>
    <name type="common">Rice blast fungus</name>
    <name type="synonym">Magnaporthe oryzae</name>
    <dbReference type="NCBI Taxonomy" id="1143189"/>
    <lineage>
        <taxon>Eukaryota</taxon>
        <taxon>Fungi</taxon>
        <taxon>Dikarya</taxon>
        <taxon>Ascomycota</taxon>
        <taxon>Pezizomycotina</taxon>
        <taxon>Sordariomycetes</taxon>
        <taxon>Sordariomycetidae</taxon>
        <taxon>Magnaporthales</taxon>
        <taxon>Pyriculariaceae</taxon>
        <taxon>Pyricularia</taxon>
    </lineage>
</organism>
<evidence type="ECO:0000256" key="2">
    <source>
        <dbReference type="ARBA" id="ARBA00023043"/>
    </source>
</evidence>
<evidence type="ECO:0000313" key="4">
    <source>
        <dbReference type="EMBL" id="ELQ41477.1"/>
    </source>
</evidence>
<keyword evidence="2 3" id="KW-0040">ANK repeat</keyword>
<gene>
    <name evidence="4" type="ORF">OOU_Y34scaffold00276g2</name>
</gene>
<dbReference type="PANTHER" id="PTHR24198">
    <property type="entry name" value="ANKYRIN REPEAT AND PROTEIN KINASE DOMAIN-CONTAINING PROTEIN"/>
    <property type="match status" value="1"/>
</dbReference>